<feature type="region of interest" description="Disordered" evidence="1">
    <location>
        <begin position="388"/>
        <end position="428"/>
    </location>
</feature>
<proteinExistence type="predicted"/>
<dbReference type="AlphaFoldDB" id="A0A8T0TJI4"/>
<name>A0A8T0TJI4_PANVG</name>
<feature type="compositionally biased region" description="Low complexity" evidence="1">
    <location>
        <begin position="336"/>
        <end position="349"/>
    </location>
</feature>
<organism evidence="2 3">
    <name type="scientific">Panicum virgatum</name>
    <name type="common">Blackwell switchgrass</name>
    <dbReference type="NCBI Taxonomy" id="38727"/>
    <lineage>
        <taxon>Eukaryota</taxon>
        <taxon>Viridiplantae</taxon>
        <taxon>Streptophyta</taxon>
        <taxon>Embryophyta</taxon>
        <taxon>Tracheophyta</taxon>
        <taxon>Spermatophyta</taxon>
        <taxon>Magnoliopsida</taxon>
        <taxon>Liliopsida</taxon>
        <taxon>Poales</taxon>
        <taxon>Poaceae</taxon>
        <taxon>PACMAD clade</taxon>
        <taxon>Panicoideae</taxon>
        <taxon>Panicodae</taxon>
        <taxon>Paniceae</taxon>
        <taxon>Panicinae</taxon>
        <taxon>Panicum</taxon>
        <taxon>Panicum sect. Hiantes</taxon>
    </lineage>
</organism>
<reference evidence="2" key="1">
    <citation type="submission" date="2020-05" db="EMBL/GenBank/DDBJ databases">
        <title>WGS assembly of Panicum virgatum.</title>
        <authorList>
            <person name="Lovell J.T."/>
            <person name="Jenkins J."/>
            <person name="Shu S."/>
            <person name="Juenger T.E."/>
            <person name="Schmutz J."/>
        </authorList>
    </citation>
    <scope>NUCLEOTIDE SEQUENCE</scope>
    <source>
        <strain evidence="2">AP13</strain>
    </source>
</reference>
<evidence type="ECO:0000313" key="2">
    <source>
        <dbReference type="EMBL" id="KAG2609275.1"/>
    </source>
</evidence>
<dbReference type="EMBL" id="CM029043">
    <property type="protein sequence ID" value="KAG2609275.1"/>
    <property type="molecule type" value="Genomic_DNA"/>
</dbReference>
<evidence type="ECO:0000256" key="1">
    <source>
        <dbReference type="SAM" id="MobiDB-lite"/>
    </source>
</evidence>
<accession>A0A8T0TJI4</accession>
<gene>
    <name evidence="2" type="ORF">PVAP13_4KG024716</name>
</gene>
<comment type="caution">
    <text evidence="2">The sequence shown here is derived from an EMBL/GenBank/DDBJ whole genome shotgun (WGS) entry which is preliminary data.</text>
</comment>
<protein>
    <submittedName>
        <fullName evidence="2">Uncharacterized protein</fullName>
    </submittedName>
</protein>
<sequence>MLLSVSVAVFRRVTERSTVFAGVLKGTLSIRSCHRPWQAKARSPQHTPPAEQDLTVSGQQRSRRRAPTVSFPELVAARGHPPKLADRPSLSLELPLVWNADAASCPACLIRRLPGTPGVDGISNTVQPPSTWPSSPRPPRTLELRRAPRELIASLPFVQVLSPTARDATARISRQEIDPGQAAVSSGAPTRLSPEGGRREASRPRQALGTTIAPDARAGRDEMRAQGETSSPRIAPPAMATGGGGEDGDTAGGPQPLQVEACPAAGASSLQASRPFRPERIVRAPASGDLPPRRRHHGHGVQLFQLLDGRRHAQPTSLASENKKQSPRRRSARFLGSSTPGGHSPTSPSDVAPRSRACLTWTTQPPLTAVHARCGTLVLDLTDRKASRGGRCFKYRPPESLFRSPSAPDRHAPGPPPLPSRSPPPVTA</sequence>
<feature type="compositionally biased region" description="Pro residues" evidence="1">
    <location>
        <begin position="413"/>
        <end position="428"/>
    </location>
</feature>
<feature type="region of interest" description="Disordered" evidence="1">
    <location>
        <begin position="36"/>
        <end position="68"/>
    </location>
</feature>
<dbReference type="Proteomes" id="UP000823388">
    <property type="component" value="Chromosome 4K"/>
</dbReference>
<feature type="region of interest" description="Disordered" evidence="1">
    <location>
        <begin position="313"/>
        <end position="353"/>
    </location>
</feature>
<feature type="region of interest" description="Disordered" evidence="1">
    <location>
        <begin position="174"/>
        <end position="297"/>
    </location>
</feature>
<keyword evidence="3" id="KW-1185">Reference proteome</keyword>
<evidence type="ECO:0000313" key="3">
    <source>
        <dbReference type="Proteomes" id="UP000823388"/>
    </source>
</evidence>